<keyword evidence="1" id="KW-0472">Membrane</keyword>
<evidence type="ECO:0000313" key="3">
    <source>
        <dbReference type="Proteomes" id="UP000527616"/>
    </source>
</evidence>
<proteinExistence type="predicted"/>
<evidence type="ECO:0000313" key="2">
    <source>
        <dbReference type="EMBL" id="NYI72559.1"/>
    </source>
</evidence>
<gene>
    <name evidence="2" type="ORF">GGQ54_003119</name>
</gene>
<organism evidence="2 3">
    <name type="scientific">Naumannella cuiyingiana</name>
    <dbReference type="NCBI Taxonomy" id="1347891"/>
    <lineage>
        <taxon>Bacteria</taxon>
        <taxon>Bacillati</taxon>
        <taxon>Actinomycetota</taxon>
        <taxon>Actinomycetes</taxon>
        <taxon>Propionibacteriales</taxon>
        <taxon>Propionibacteriaceae</taxon>
        <taxon>Naumannella</taxon>
    </lineage>
</organism>
<dbReference type="Proteomes" id="UP000527616">
    <property type="component" value="Unassembled WGS sequence"/>
</dbReference>
<sequence length="98" mass="10411">MEPSKAILWKIYAGLLGAATTFVAQKAVSGAWKAVTGDEPPSPSDPDAPLGQAVIWALSSAIGIGVTQLLINRFTARRWRAAMGDDNPPQVGRIRLNI</sequence>
<keyword evidence="1" id="KW-1133">Transmembrane helix</keyword>
<accession>A0A7Z0IMB3</accession>
<keyword evidence="1" id="KW-0812">Transmembrane</keyword>
<dbReference type="Pfam" id="PF14019">
    <property type="entry name" value="DUF4235"/>
    <property type="match status" value="1"/>
</dbReference>
<protein>
    <recommendedName>
        <fullName evidence="4">DUF4235 domain-containing protein</fullName>
    </recommendedName>
</protein>
<comment type="caution">
    <text evidence="2">The sequence shown here is derived from an EMBL/GenBank/DDBJ whole genome shotgun (WGS) entry which is preliminary data.</text>
</comment>
<reference evidence="2 3" key="1">
    <citation type="submission" date="2020-07" db="EMBL/GenBank/DDBJ databases">
        <title>Sequencing the genomes of 1000 actinobacteria strains.</title>
        <authorList>
            <person name="Klenk H.-P."/>
        </authorList>
    </citation>
    <scope>NUCLEOTIDE SEQUENCE [LARGE SCALE GENOMIC DNA]</scope>
    <source>
        <strain evidence="2 3">DSM 103164</strain>
    </source>
</reference>
<feature type="transmembrane region" description="Helical" evidence="1">
    <location>
        <begin position="53"/>
        <end position="71"/>
    </location>
</feature>
<dbReference type="AlphaFoldDB" id="A0A7Z0IMB3"/>
<dbReference type="EMBL" id="JACBZS010000001">
    <property type="protein sequence ID" value="NYI72559.1"/>
    <property type="molecule type" value="Genomic_DNA"/>
</dbReference>
<evidence type="ECO:0008006" key="4">
    <source>
        <dbReference type="Google" id="ProtNLM"/>
    </source>
</evidence>
<keyword evidence="3" id="KW-1185">Reference proteome</keyword>
<dbReference type="RefSeq" id="WP_179446209.1">
    <property type="nucleotide sequence ID" value="NZ_JACBZS010000001.1"/>
</dbReference>
<evidence type="ECO:0000256" key="1">
    <source>
        <dbReference type="SAM" id="Phobius"/>
    </source>
</evidence>
<dbReference type="InterPro" id="IPR025329">
    <property type="entry name" value="DUF4235"/>
</dbReference>
<name>A0A7Z0IMB3_9ACTN</name>